<keyword evidence="2" id="KW-1185">Reference proteome</keyword>
<dbReference type="STRING" id="703135.A0A2A9NM85"/>
<sequence length="380" mass="41772">MAQPNTSAPGCFGNATTLYEVISCHILYVVQANYTEAAYDAAQPTTAQRSDWSSVVSSFLYTDGKCTAVADMIQQTSLKSVYTVFDLTDNSGKAENSYCVLVEEVNDDDKEYSKGWGIMVVPSTKKAVSRFVHLSAPFPRFALETEEQAATVFGGIGAKSLYIPGRIFLAYTQPTSCIPSPPKYFKTDPIHDNNEMFLDTQAQIINWQNANGGCASSSCAYVQFDGKVFQPVRMIRRSFQLAWVRPVNMFSIHGISNIVKDNSTGWYANHHGYPAERIVGNLATVWASQKWNVTLPLNSTCSRTSTTNIEGRLINGIDESEVCSQAATDATGAFVHIAQATEARLPDTYSTWVDVFLKSFNTNCIEGMLMNAETGLCSEK</sequence>
<dbReference type="EMBL" id="KZ302050">
    <property type="protein sequence ID" value="PFH48783.1"/>
    <property type="molecule type" value="Genomic_DNA"/>
</dbReference>
<dbReference type="Proteomes" id="UP000242287">
    <property type="component" value="Unassembled WGS sequence"/>
</dbReference>
<name>A0A2A9NM85_9AGAR</name>
<organism evidence="1 2">
    <name type="scientific">Amanita thiersii Skay4041</name>
    <dbReference type="NCBI Taxonomy" id="703135"/>
    <lineage>
        <taxon>Eukaryota</taxon>
        <taxon>Fungi</taxon>
        <taxon>Dikarya</taxon>
        <taxon>Basidiomycota</taxon>
        <taxon>Agaricomycotina</taxon>
        <taxon>Agaricomycetes</taxon>
        <taxon>Agaricomycetidae</taxon>
        <taxon>Agaricales</taxon>
        <taxon>Pluteineae</taxon>
        <taxon>Amanitaceae</taxon>
        <taxon>Amanita</taxon>
    </lineage>
</organism>
<gene>
    <name evidence="1" type="ORF">AMATHDRAFT_5469</name>
</gene>
<protein>
    <submittedName>
        <fullName evidence="1">Uncharacterized protein</fullName>
    </submittedName>
</protein>
<proteinExistence type="predicted"/>
<reference evidence="1 2" key="1">
    <citation type="submission" date="2014-02" db="EMBL/GenBank/DDBJ databases">
        <title>Transposable element dynamics among asymbiotic and ectomycorrhizal Amanita fungi.</title>
        <authorList>
            <consortium name="DOE Joint Genome Institute"/>
            <person name="Hess J."/>
            <person name="Skrede I."/>
            <person name="Wolfe B."/>
            <person name="LaButti K."/>
            <person name="Ohm R.A."/>
            <person name="Grigoriev I.V."/>
            <person name="Pringle A."/>
        </authorList>
    </citation>
    <scope>NUCLEOTIDE SEQUENCE [LARGE SCALE GENOMIC DNA]</scope>
    <source>
        <strain evidence="1 2">SKay4041</strain>
    </source>
</reference>
<accession>A0A2A9NM85</accession>
<evidence type="ECO:0000313" key="1">
    <source>
        <dbReference type="EMBL" id="PFH48783.1"/>
    </source>
</evidence>
<evidence type="ECO:0000313" key="2">
    <source>
        <dbReference type="Proteomes" id="UP000242287"/>
    </source>
</evidence>
<dbReference type="OrthoDB" id="5803672at2759"/>
<dbReference type="AlphaFoldDB" id="A0A2A9NM85"/>